<dbReference type="EMBL" id="MU795230">
    <property type="protein sequence ID" value="KAJ3808330.1"/>
    <property type="molecule type" value="Genomic_DNA"/>
</dbReference>
<reference evidence="1" key="1">
    <citation type="submission" date="2022-09" db="EMBL/GenBank/DDBJ databases">
        <title>A Global Phylogenomic Analysis of the Shiitake Genus Lentinula.</title>
        <authorList>
            <consortium name="DOE Joint Genome Institute"/>
            <person name="Sierra-Patev S."/>
            <person name="Min B."/>
            <person name="Naranjo-Ortiz M."/>
            <person name="Looney B."/>
            <person name="Konkel Z."/>
            <person name="Slot J.C."/>
            <person name="Sakamoto Y."/>
            <person name="Steenwyk J.L."/>
            <person name="Rokas A."/>
            <person name="Carro J."/>
            <person name="Camarero S."/>
            <person name="Ferreira P."/>
            <person name="Molpeceres G."/>
            <person name="Ruiz-Duenas F.J."/>
            <person name="Serrano A."/>
            <person name="Henrissat B."/>
            <person name="Drula E."/>
            <person name="Hughes K.W."/>
            <person name="Mata J.L."/>
            <person name="Ishikawa N.K."/>
            <person name="Vargas-Isla R."/>
            <person name="Ushijima S."/>
            <person name="Smith C.A."/>
            <person name="Ahrendt S."/>
            <person name="Andreopoulos W."/>
            <person name="He G."/>
            <person name="Labutti K."/>
            <person name="Lipzen A."/>
            <person name="Ng V."/>
            <person name="Riley R."/>
            <person name="Sandor L."/>
            <person name="Barry K."/>
            <person name="Martinez A.T."/>
            <person name="Xiao Y."/>
            <person name="Gibbons J.G."/>
            <person name="Terashima K."/>
            <person name="Grigoriev I.V."/>
            <person name="Hibbett D.S."/>
        </authorList>
    </citation>
    <scope>NUCLEOTIDE SEQUENCE</scope>
    <source>
        <strain evidence="1">TMI1499</strain>
    </source>
</reference>
<organism evidence="1 2">
    <name type="scientific">Lentinula aff. lateritia</name>
    <dbReference type="NCBI Taxonomy" id="2804960"/>
    <lineage>
        <taxon>Eukaryota</taxon>
        <taxon>Fungi</taxon>
        <taxon>Dikarya</taxon>
        <taxon>Basidiomycota</taxon>
        <taxon>Agaricomycotina</taxon>
        <taxon>Agaricomycetes</taxon>
        <taxon>Agaricomycetidae</taxon>
        <taxon>Agaricales</taxon>
        <taxon>Marasmiineae</taxon>
        <taxon>Omphalotaceae</taxon>
        <taxon>Lentinula</taxon>
    </lineage>
</organism>
<gene>
    <name evidence="1" type="ORF">F5876DRAFT_29126</name>
</gene>
<feature type="non-terminal residue" evidence="1">
    <location>
        <position position="132"/>
    </location>
</feature>
<comment type="caution">
    <text evidence="1">The sequence shown here is derived from an EMBL/GenBank/DDBJ whole genome shotgun (WGS) entry which is preliminary data.</text>
</comment>
<accession>A0ACC1TU97</accession>
<evidence type="ECO:0000313" key="2">
    <source>
        <dbReference type="Proteomes" id="UP001163835"/>
    </source>
</evidence>
<name>A0ACC1TU97_9AGAR</name>
<feature type="non-terminal residue" evidence="1">
    <location>
        <position position="1"/>
    </location>
</feature>
<dbReference type="Proteomes" id="UP001163835">
    <property type="component" value="Unassembled WGS sequence"/>
</dbReference>
<sequence>CTTEDPCACSCDSGYIKSGGECVCPAPNSVCNGVCGYFPHVSRVSEAYSLLSTPYCGDKRVCGVPGDSDRAFECIDIKTSDDSCGDCLYAHPWSQTSVTVGGQDCSTVSSPHALSHRCEDGQCVANDCANGY</sequence>
<evidence type="ECO:0000313" key="1">
    <source>
        <dbReference type="EMBL" id="KAJ3808330.1"/>
    </source>
</evidence>
<protein>
    <submittedName>
        <fullName evidence="1">Uncharacterized protein</fullName>
    </submittedName>
</protein>
<keyword evidence="2" id="KW-1185">Reference proteome</keyword>
<proteinExistence type="predicted"/>